<sequence>MNEAAREAFSQTNFSTLDTVIVVAYLTISLGIGLLVKRYAGSMENYIGAGRKLGTWLGVATMTGTELGLVTVMYSAQKGFNGGFAAFHIGLIAGVGTLFVGLTGFIVGPLRRMEVLTIPEFYEKRFNKKIRVLGAVILVFAGILNMGLFLKTGSMFIVGVTGMASESYALHWVMVGLLTLVLVYTTLGGMISVVLTDYVQFVVLSFGLLLATVLAIWKLGWTHIFDTVQIHLGDAGFDPTLEGFGWSYMFWMVITTGFVGAAVWPTAVARALAMESEKSVRRQYCWSSISFAVRFIIPYFWGICALVFIVGGGEGSGLQELFWPSDASQAPLDDLYAMPIFLGRLLPPVMIGIVTAGMIAAFMSTHDSYFLAWSSVITQDIVAPLKSSEFPTASRVRLTRILIVLMGGYVLCWSLFYTGGEDIWDYMAVTGGIYFTGAFVVLMLGVYWKGASSFGAFLGLLSGLFMLLGLEPIQKASGLKYQNEAGDWIEVLTSPQVGLLTVAVAIVLTVVGSLLRPDEPNDKRVAIPEYQS</sequence>
<evidence type="ECO:0000313" key="9">
    <source>
        <dbReference type="EMBL" id="APZ92557.1"/>
    </source>
</evidence>
<dbReference type="EMBL" id="CP017641">
    <property type="protein sequence ID" value="APZ92557.1"/>
    <property type="molecule type" value="Genomic_DNA"/>
</dbReference>
<dbReference type="OrthoDB" id="9815743at2"/>
<keyword evidence="6 8" id="KW-0472">Membrane</keyword>
<dbReference type="STRING" id="1891926.Fuma_02168"/>
<dbReference type="AlphaFoldDB" id="A0A1P8WEV0"/>
<dbReference type="GO" id="GO:0005886">
    <property type="term" value="C:plasma membrane"/>
    <property type="evidence" value="ECO:0007669"/>
    <property type="project" value="TreeGrafter"/>
</dbReference>
<dbReference type="PROSITE" id="PS50283">
    <property type="entry name" value="NA_SOLUT_SYMP_3"/>
    <property type="match status" value="1"/>
</dbReference>
<accession>A0A1P8WEV0</accession>
<proteinExistence type="inferred from homology"/>
<feature type="transmembrane region" description="Helical" evidence="8">
    <location>
        <begin position="20"/>
        <end position="41"/>
    </location>
</feature>
<dbReference type="GO" id="GO:0022857">
    <property type="term" value="F:transmembrane transporter activity"/>
    <property type="evidence" value="ECO:0007669"/>
    <property type="project" value="InterPro"/>
</dbReference>
<comment type="subcellular location">
    <subcellularLocation>
        <location evidence="1">Membrane</location>
        <topology evidence="1">Multi-pass membrane protein</topology>
    </subcellularLocation>
</comment>
<name>A0A1P8WEV0_9PLAN</name>
<dbReference type="Gene3D" id="1.20.1730.10">
    <property type="entry name" value="Sodium/glucose cotransporter"/>
    <property type="match status" value="1"/>
</dbReference>
<feature type="transmembrane region" description="Helical" evidence="8">
    <location>
        <begin position="53"/>
        <end position="74"/>
    </location>
</feature>
<feature type="transmembrane region" description="Helical" evidence="8">
    <location>
        <begin position="170"/>
        <end position="191"/>
    </location>
</feature>
<dbReference type="InterPro" id="IPR038377">
    <property type="entry name" value="Na/Glc_symporter_sf"/>
</dbReference>
<feature type="transmembrane region" description="Helical" evidence="8">
    <location>
        <begin position="86"/>
        <end position="110"/>
    </location>
</feature>
<organism evidence="9 10">
    <name type="scientific">Fuerstiella marisgermanici</name>
    <dbReference type="NCBI Taxonomy" id="1891926"/>
    <lineage>
        <taxon>Bacteria</taxon>
        <taxon>Pseudomonadati</taxon>
        <taxon>Planctomycetota</taxon>
        <taxon>Planctomycetia</taxon>
        <taxon>Planctomycetales</taxon>
        <taxon>Planctomycetaceae</taxon>
        <taxon>Fuerstiella</taxon>
    </lineage>
</organism>
<evidence type="ECO:0000256" key="1">
    <source>
        <dbReference type="ARBA" id="ARBA00004141"/>
    </source>
</evidence>
<dbReference type="PANTHER" id="PTHR48086:SF7">
    <property type="entry name" value="SODIUM-SOLUTE SYMPORTER-RELATED"/>
    <property type="match status" value="1"/>
</dbReference>
<protein>
    <submittedName>
        <fullName evidence="9">Na(+)/glucose symporter</fullName>
    </submittedName>
</protein>
<evidence type="ECO:0000256" key="3">
    <source>
        <dbReference type="ARBA" id="ARBA00022448"/>
    </source>
</evidence>
<feature type="transmembrane region" description="Helical" evidence="8">
    <location>
        <begin position="423"/>
        <end position="447"/>
    </location>
</feature>
<evidence type="ECO:0000313" key="10">
    <source>
        <dbReference type="Proteomes" id="UP000187735"/>
    </source>
</evidence>
<keyword evidence="3" id="KW-0813">Transport</keyword>
<feature type="transmembrane region" description="Helical" evidence="8">
    <location>
        <begin position="454"/>
        <end position="473"/>
    </location>
</feature>
<dbReference type="InterPro" id="IPR001734">
    <property type="entry name" value="Na/solute_symporter"/>
</dbReference>
<feature type="transmembrane region" description="Helical" evidence="8">
    <location>
        <begin position="248"/>
        <end position="272"/>
    </location>
</feature>
<feature type="transmembrane region" description="Helical" evidence="8">
    <location>
        <begin position="345"/>
        <end position="363"/>
    </location>
</feature>
<dbReference type="PANTHER" id="PTHR48086">
    <property type="entry name" value="SODIUM/PROLINE SYMPORTER-RELATED"/>
    <property type="match status" value="1"/>
</dbReference>
<evidence type="ECO:0000256" key="7">
    <source>
        <dbReference type="RuleBase" id="RU362091"/>
    </source>
</evidence>
<dbReference type="RefSeq" id="WP_077024162.1">
    <property type="nucleotide sequence ID" value="NZ_CP017641.1"/>
</dbReference>
<feature type="transmembrane region" description="Helical" evidence="8">
    <location>
        <begin position="398"/>
        <end position="417"/>
    </location>
</feature>
<keyword evidence="10" id="KW-1185">Reference proteome</keyword>
<reference evidence="9 10" key="1">
    <citation type="journal article" date="2016" name="Front. Microbiol.">
        <title>Fuerstia marisgermanicae gen. nov., sp. nov., an Unusual Member of the Phylum Planctomycetes from the German Wadden Sea.</title>
        <authorList>
            <person name="Kohn T."/>
            <person name="Heuer A."/>
            <person name="Jogler M."/>
            <person name="Vollmers J."/>
            <person name="Boedeker C."/>
            <person name="Bunk B."/>
            <person name="Rast P."/>
            <person name="Borchert D."/>
            <person name="Glockner I."/>
            <person name="Freese H.M."/>
            <person name="Klenk H.P."/>
            <person name="Overmann J."/>
            <person name="Kaster A.K."/>
            <person name="Rohde M."/>
            <person name="Wiegand S."/>
            <person name="Jogler C."/>
        </authorList>
    </citation>
    <scope>NUCLEOTIDE SEQUENCE [LARGE SCALE GENOMIC DNA]</scope>
    <source>
        <strain evidence="9 10">NH11</strain>
    </source>
</reference>
<feature type="transmembrane region" description="Helical" evidence="8">
    <location>
        <begin position="284"/>
        <end position="310"/>
    </location>
</feature>
<keyword evidence="4 8" id="KW-0812">Transmembrane</keyword>
<comment type="similarity">
    <text evidence="2 7">Belongs to the sodium:solute symporter (SSF) (TC 2.A.21) family.</text>
</comment>
<feature type="transmembrane region" description="Helical" evidence="8">
    <location>
        <begin position="198"/>
        <end position="217"/>
    </location>
</feature>
<dbReference type="KEGG" id="fmr:Fuma_02168"/>
<feature type="transmembrane region" description="Helical" evidence="8">
    <location>
        <begin position="130"/>
        <end position="150"/>
    </location>
</feature>
<gene>
    <name evidence="9" type="primary">sglT_4</name>
    <name evidence="9" type="ORF">Fuma_02168</name>
</gene>
<dbReference type="InterPro" id="IPR050277">
    <property type="entry name" value="Sodium:Solute_Symporter"/>
</dbReference>
<evidence type="ECO:0000256" key="6">
    <source>
        <dbReference type="ARBA" id="ARBA00023136"/>
    </source>
</evidence>
<evidence type="ECO:0000256" key="5">
    <source>
        <dbReference type="ARBA" id="ARBA00022989"/>
    </source>
</evidence>
<keyword evidence="5 8" id="KW-1133">Transmembrane helix</keyword>
<dbReference type="Pfam" id="PF00474">
    <property type="entry name" value="SSF"/>
    <property type="match status" value="1"/>
</dbReference>
<dbReference type="Proteomes" id="UP000187735">
    <property type="component" value="Chromosome"/>
</dbReference>
<dbReference type="CDD" id="cd10322">
    <property type="entry name" value="SLC5sbd"/>
    <property type="match status" value="1"/>
</dbReference>
<evidence type="ECO:0000256" key="4">
    <source>
        <dbReference type="ARBA" id="ARBA00022692"/>
    </source>
</evidence>
<evidence type="ECO:0000256" key="2">
    <source>
        <dbReference type="ARBA" id="ARBA00006434"/>
    </source>
</evidence>
<feature type="transmembrane region" description="Helical" evidence="8">
    <location>
        <begin position="493"/>
        <end position="515"/>
    </location>
</feature>
<evidence type="ECO:0000256" key="8">
    <source>
        <dbReference type="SAM" id="Phobius"/>
    </source>
</evidence>